<keyword evidence="2" id="KW-1185">Reference proteome</keyword>
<sequence length="200" mass="21713">MPSDRAPPKGWPVTLQYLPACVYHSSVPPAIRSFIDGAPSRPRGHLHTTPARTCAIRAISTPSHPAHGQRGLFALGTIAARTLIVEYVGEIHCDARAESDYDLSLHRLADGTSVGVDAQRMGNEARFVNDFRGIRAKPNAEFGERRTAAGALRMGVWSLSERIKKGEEIVVSYGKAWWQTRGLSDARAAAWASEGLVGAR</sequence>
<name>A0ACB8S3S9_9AGAM</name>
<reference evidence="1" key="2">
    <citation type="journal article" date="2022" name="New Phytol.">
        <title>Evolutionary transition to the ectomycorrhizal habit in the genomes of a hyperdiverse lineage of mushroom-forming fungi.</title>
        <authorList>
            <person name="Looney B."/>
            <person name="Miyauchi S."/>
            <person name="Morin E."/>
            <person name="Drula E."/>
            <person name="Courty P.E."/>
            <person name="Kohler A."/>
            <person name="Kuo A."/>
            <person name="LaButti K."/>
            <person name="Pangilinan J."/>
            <person name="Lipzen A."/>
            <person name="Riley R."/>
            <person name="Andreopoulos W."/>
            <person name="He G."/>
            <person name="Johnson J."/>
            <person name="Nolan M."/>
            <person name="Tritt A."/>
            <person name="Barry K.W."/>
            <person name="Grigoriev I.V."/>
            <person name="Nagy L.G."/>
            <person name="Hibbett D."/>
            <person name="Henrissat B."/>
            <person name="Matheny P.B."/>
            <person name="Labbe J."/>
            <person name="Martin F.M."/>
        </authorList>
    </citation>
    <scope>NUCLEOTIDE SEQUENCE</scope>
    <source>
        <strain evidence="1">FP105234-sp</strain>
    </source>
</reference>
<proteinExistence type="predicted"/>
<dbReference type="EMBL" id="MU275859">
    <property type="protein sequence ID" value="KAI0050721.1"/>
    <property type="molecule type" value="Genomic_DNA"/>
</dbReference>
<comment type="caution">
    <text evidence="1">The sequence shown here is derived from an EMBL/GenBank/DDBJ whole genome shotgun (WGS) entry which is preliminary data.</text>
</comment>
<evidence type="ECO:0000313" key="1">
    <source>
        <dbReference type="EMBL" id="KAI0050721.1"/>
    </source>
</evidence>
<reference evidence="1" key="1">
    <citation type="submission" date="2021-02" db="EMBL/GenBank/DDBJ databases">
        <authorList>
            <consortium name="DOE Joint Genome Institute"/>
            <person name="Ahrendt S."/>
            <person name="Looney B.P."/>
            <person name="Miyauchi S."/>
            <person name="Morin E."/>
            <person name="Drula E."/>
            <person name="Courty P.E."/>
            <person name="Chicoki N."/>
            <person name="Fauchery L."/>
            <person name="Kohler A."/>
            <person name="Kuo A."/>
            <person name="Labutti K."/>
            <person name="Pangilinan J."/>
            <person name="Lipzen A."/>
            <person name="Riley R."/>
            <person name="Andreopoulos W."/>
            <person name="He G."/>
            <person name="Johnson J."/>
            <person name="Barry K.W."/>
            <person name="Grigoriev I.V."/>
            <person name="Nagy L."/>
            <person name="Hibbett D."/>
            <person name="Henrissat B."/>
            <person name="Matheny P.B."/>
            <person name="Labbe J."/>
            <person name="Martin F."/>
        </authorList>
    </citation>
    <scope>NUCLEOTIDE SEQUENCE</scope>
    <source>
        <strain evidence="1">FP105234-sp</strain>
    </source>
</reference>
<gene>
    <name evidence="1" type="ORF">FA95DRAFT_1486807</name>
</gene>
<organism evidence="1 2">
    <name type="scientific">Auriscalpium vulgare</name>
    <dbReference type="NCBI Taxonomy" id="40419"/>
    <lineage>
        <taxon>Eukaryota</taxon>
        <taxon>Fungi</taxon>
        <taxon>Dikarya</taxon>
        <taxon>Basidiomycota</taxon>
        <taxon>Agaricomycotina</taxon>
        <taxon>Agaricomycetes</taxon>
        <taxon>Russulales</taxon>
        <taxon>Auriscalpiaceae</taxon>
        <taxon>Auriscalpium</taxon>
    </lineage>
</organism>
<evidence type="ECO:0000313" key="2">
    <source>
        <dbReference type="Proteomes" id="UP000814033"/>
    </source>
</evidence>
<protein>
    <submittedName>
        <fullName evidence="1">SET domain protein</fullName>
    </submittedName>
</protein>
<dbReference type="Proteomes" id="UP000814033">
    <property type="component" value="Unassembled WGS sequence"/>
</dbReference>
<accession>A0ACB8S3S9</accession>